<protein>
    <recommendedName>
        <fullName evidence="2">DNA methylase adenine-specific domain-containing protein</fullName>
    </recommendedName>
</protein>
<comment type="caution">
    <text evidence="3">The sequence shown here is derived from an EMBL/GenBank/DDBJ whole genome shotgun (WGS) entry which is preliminary data.</text>
</comment>
<dbReference type="RefSeq" id="WP_344468435.1">
    <property type="nucleotide sequence ID" value="NZ_BAAANT010000040.1"/>
</dbReference>
<organism evidence="3 4">
    <name type="scientific">Kitasatospora kazusensis</name>
    <dbReference type="NCBI Taxonomy" id="407974"/>
    <lineage>
        <taxon>Bacteria</taxon>
        <taxon>Bacillati</taxon>
        <taxon>Actinomycetota</taxon>
        <taxon>Actinomycetes</taxon>
        <taxon>Kitasatosporales</taxon>
        <taxon>Streptomycetaceae</taxon>
        <taxon>Kitasatospora</taxon>
    </lineage>
</organism>
<dbReference type="EMBL" id="BAAANT010000040">
    <property type="protein sequence ID" value="GAA2154014.1"/>
    <property type="molecule type" value="Genomic_DNA"/>
</dbReference>
<name>A0ABP5LXJ9_9ACTN</name>
<dbReference type="SUPFAM" id="SSF53335">
    <property type="entry name" value="S-adenosyl-L-methionine-dependent methyltransferases"/>
    <property type="match status" value="1"/>
</dbReference>
<evidence type="ECO:0000313" key="3">
    <source>
        <dbReference type="EMBL" id="GAA2154014.1"/>
    </source>
</evidence>
<dbReference type="Proteomes" id="UP001422759">
    <property type="component" value="Unassembled WGS sequence"/>
</dbReference>
<dbReference type="Pfam" id="PF02384">
    <property type="entry name" value="N6_Mtase"/>
    <property type="match status" value="1"/>
</dbReference>
<proteinExistence type="predicted"/>
<dbReference type="Gene3D" id="3.40.50.150">
    <property type="entry name" value="Vaccinia Virus protein VP39"/>
    <property type="match status" value="1"/>
</dbReference>
<evidence type="ECO:0000256" key="1">
    <source>
        <dbReference type="SAM" id="MobiDB-lite"/>
    </source>
</evidence>
<keyword evidence="4" id="KW-1185">Reference proteome</keyword>
<evidence type="ECO:0000313" key="4">
    <source>
        <dbReference type="Proteomes" id="UP001422759"/>
    </source>
</evidence>
<feature type="region of interest" description="Disordered" evidence="1">
    <location>
        <begin position="1"/>
        <end position="59"/>
    </location>
</feature>
<reference evidence="4" key="1">
    <citation type="journal article" date="2019" name="Int. J. Syst. Evol. Microbiol.">
        <title>The Global Catalogue of Microorganisms (GCM) 10K type strain sequencing project: providing services to taxonomists for standard genome sequencing and annotation.</title>
        <authorList>
            <consortium name="The Broad Institute Genomics Platform"/>
            <consortium name="The Broad Institute Genome Sequencing Center for Infectious Disease"/>
            <person name="Wu L."/>
            <person name="Ma J."/>
        </authorList>
    </citation>
    <scope>NUCLEOTIDE SEQUENCE [LARGE SCALE GENOMIC DNA]</scope>
    <source>
        <strain evidence="4">JCM 14560</strain>
    </source>
</reference>
<sequence>MQFDLFNQPPENRPSLNIRKRVKPPKATPEAATADAGESAHANGAANAPRTPGRRRYIHPPANPHAAALRLAEAVTSAWWKAGGTNRFEIAIGAVAGVALWPAKGSTVAPYVADWWRTLSGTDTLKALEESFARSWISRPDLIECARPVHEWLTDEKTSGDHATPVRAVVRAALNAGLLDLLGDEDPYFRSTTDVFGFLLTAFRSPGQSENLAEIHTPPELAELMARMVLDGTDWQPGRSIDDPAAGSGGLHRAVAQALRDAGRSPADFLWSMTDVDPIAASLCAVNAIVWDLGPNVLVWCGDTLAEGDGPQRAAKRRAQVIEHRNQYVRIAKMGAAIQGLQRQSIAA</sequence>
<gene>
    <name evidence="3" type="ORF">GCM10009760_52470</name>
</gene>
<evidence type="ECO:0000259" key="2">
    <source>
        <dbReference type="Pfam" id="PF02384"/>
    </source>
</evidence>
<accession>A0ABP5LXJ9</accession>
<dbReference type="InterPro" id="IPR003356">
    <property type="entry name" value="DNA_methylase_A-5"/>
</dbReference>
<feature type="domain" description="DNA methylase adenine-specific" evidence="2">
    <location>
        <begin position="194"/>
        <end position="307"/>
    </location>
</feature>
<dbReference type="InterPro" id="IPR029063">
    <property type="entry name" value="SAM-dependent_MTases_sf"/>
</dbReference>